<dbReference type="AlphaFoldDB" id="A0A382A1I9"/>
<dbReference type="EMBL" id="UINC01023539">
    <property type="protein sequence ID" value="SVA95396.1"/>
    <property type="molecule type" value="Genomic_DNA"/>
</dbReference>
<name>A0A382A1I9_9ZZZZ</name>
<evidence type="ECO:0008006" key="2">
    <source>
        <dbReference type="Google" id="ProtNLM"/>
    </source>
</evidence>
<evidence type="ECO:0000313" key="1">
    <source>
        <dbReference type="EMBL" id="SVA95396.1"/>
    </source>
</evidence>
<gene>
    <name evidence="1" type="ORF">METZ01_LOCUS148250</name>
</gene>
<accession>A0A382A1I9</accession>
<sequence length="153" mass="17781">MIAYLSGPIENAHNDGADWRDMMTKWLRSELNHKVFNPVTETKSIIKHISGSDFRLLKKTNPDEYKKIIRKIIKVDLEAVVQHADYLIVKWDKSVFRGGGTHGEVTMAYWLGKPVYLVNSLPIDDISSWIFSCSEEIFENFESLKKRLEEIYC</sequence>
<proteinExistence type="predicted"/>
<dbReference type="Gene3D" id="3.40.50.450">
    <property type="match status" value="1"/>
</dbReference>
<protein>
    <recommendedName>
        <fullName evidence="2">Nucleoside 2-deoxyribosyltransferase</fullName>
    </recommendedName>
</protein>
<organism evidence="1">
    <name type="scientific">marine metagenome</name>
    <dbReference type="NCBI Taxonomy" id="408172"/>
    <lineage>
        <taxon>unclassified sequences</taxon>
        <taxon>metagenomes</taxon>
        <taxon>ecological metagenomes</taxon>
    </lineage>
</organism>
<dbReference type="SUPFAM" id="SSF52309">
    <property type="entry name" value="N-(deoxy)ribosyltransferase-like"/>
    <property type="match status" value="1"/>
</dbReference>
<reference evidence="1" key="1">
    <citation type="submission" date="2018-05" db="EMBL/GenBank/DDBJ databases">
        <authorList>
            <person name="Lanie J.A."/>
            <person name="Ng W.-L."/>
            <person name="Kazmierczak K.M."/>
            <person name="Andrzejewski T.M."/>
            <person name="Davidsen T.M."/>
            <person name="Wayne K.J."/>
            <person name="Tettelin H."/>
            <person name="Glass J.I."/>
            <person name="Rusch D."/>
            <person name="Podicherti R."/>
            <person name="Tsui H.-C.T."/>
            <person name="Winkler M.E."/>
        </authorList>
    </citation>
    <scope>NUCLEOTIDE SEQUENCE</scope>
</reference>